<comment type="caution">
    <text evidence="2">The sequence shown here is derived from an EMBL/GenBank/DDBJ whole genome shotgun (WGS) entry which is preliminary data.</text>
</comment>
<dbReference type="InterPro" id="IPR003540">
    <property type="entry name" value="ADP-ribosyltransferase"/>
</dbReference>
<dbReference type="GO" id="GO:0005576">
    <property type="term" value="C:extracellular region"/>
    <property type="evidence" value="ECO:0007669"/>
    <property type="project" value="InterPro"/>
</dbReference>
<dbReference type="Gene3D" id="3.90.176.10">
    <property type="entry name" value="Toxin ADP-ribosyltransferase, Chain A, domain 1"/>
    <property type="match status" value="1"/>
</dbReference>
<dbReference type="InterPro" id="IPR057369">
    <property type="entry name" value="VG15"/>
</dbReference>
<proteinExistence type="predicted"/>
<evidence type="ECO:0000313" key="2">
    <source>
        <dbReference type="EMBL" id="MSD17363.1"/>
    </source>
</evidence>
<dbReference type="SUPFAM" id="SSF56399">
    <property type="entry name" value="ADP-ribosylation"/>
    <property type="match status" value="1"/>
</dbReference>
<sequence length="392" mass="44650">MMRISTKAWVQYITKMSRISQKAADLMQEWVRKHGFGDDKALLDYAYALSLHYGQAIGALACQMYEKTAAAQGVIVPTAEIADLPEYGEVARAVHGTMKQSQSKVPATVARLVKQVGADTTLKNAKRDGAQFAWIPHGDTCAFCITLASRGWQYMSDEALKGGHAEHIHANCDCEYAVRFDGHSTVAGYDPDKYLEEYENAGGDINAMRRKRYEQNKDEINARKRELYANKKEELKAKGLTIKEEAAVVRYISPDSYSLNDKLRRNANSELTDIEKEWTRNLDAALEKLPNYNGNLNRSVTFSFEEEAQKFFDEFDVEKEYIPKQYLSTTKKGVYNDDAQVQIFIQNAKNGKDLRGLNDMENEVLYPYMAKFKVINKIKEDGKFYILLEELE</sequence>
<dbReference type="PROSITE" id="PS51996">
    <property type="entry name" value="TR_MART"/>
    <property type="match status" value="1"/>
</dbReference>
<feature type="domain" description="ADP ribosyltransferase" evidence="1">
    <location>
        <begin position="230"/>
        <end position="390"/>
    </location>
</feature>
<dbReference type="Pfam" id="PF25310">
    <property type="entry name" value="VG15"/>
    <property type="match status" value="1"/>
</dbReference>
<protein>
    <recommendedName>
        <fullName evidence="1">ADP ribosyltransferase domain-containing protein</fullName>
    </recommendedName>
</protein>
<gene>
    <name evidence="2" type="ORF">GKE72_15140</name>
</gene>
<accession>A0A844E763</accession>
<reference evidence="2 3" key="1">
    <citation type="journal article" date="2019" name="Nat. Med.">
        <title>A library of human gut bacterial isolates paired with longitudinal multiomics data enables mechanistic microbiome research.</title>
        <authorList>
            <person name="Poyet M."/>
            <person name="Groussin M."/>
            <person name="Gibbons S.M."/>
            <person name="Avila-Pacheco J."/>
            <person name="Jiang X."/>
            <person name="Kearney S.M."/>
            <person name="Perrotta A.R."/>
            <person name="Berdy B."/>
            <person name="Zhao S."/>
            <person name="Lieberman T.D."/>
            <person name="Swanson P.K."/>
            <person name="Smith M."/>
            <person name="Roesemann S."/>
            <person name="Alexander J.E."/>
            <person name="Rich S.A."/>
            <person name="Livny J."/>
            <person name="Vlamakis H."/>
            <person name="Clish C."/>
            <person name="Bullock K."/>
            <person name="Deik A."/>
            <person name="Scott J."/>
            <person name="Pierce K.A."/>
            <person name="Xavier R.J."/>
            <person name="Alm E.J."/>
        </authorList>
    </citation>
    <scope>NUCLEOTIDE SEQUENCE [LARGE SCALE GENOMIC DNA]</scope>
    <source>
        <strain evidence="2 3">BIOML-A3</strain>
    </source>
</reference>
<evidence type="ECO:0000259" key="1">
    <source>
        <dbReference type="Pfam" id="PF03496"/>
    </source>
</evidence>
<dbReference type="EMBL" id="WKRA01000040">
    <property type="protein sequence ID" value="MSD17363.1"/>
    <property type="molecule type" value="Genomic_DNA"/>
</dbReference>
<dbReference type="Proteomes" id="UP000431304">
    <property type="component" value="Unassembled WGS sequence"/>
</dbReference>
<evidence type="ECO:0000313" key="3">
    <source>
        <dbReference type="Proteomes" id="UP000431304"/>
    </source>
</evidence>
<name>A0A844E763_EUBRA</name>
<dbReference type="AlphaFoldDB" id="A0A844E763"/>
<dbReference type="Pfam" id="PF03496">
    <property type="entry name" value="ADPrib_exo_Tox"/>
    <property type="match status" value="1"/>
</dbReference>
<organism evidence="2 3">
    <name type="scientific">Eubacterium ramulus</name>
    <dbReference type="NCBI Taxonomy" id="39490"/>
    <lineage>
        <taxon>Bacteria</taxon>
        <taxon>Bacillati</taxon>
        <taxon>Bacillota</taxon>
        <taxon>Clostridia</taxon>
        <taxon>Eubacteriales</taxon>
        <taxon>Eubacteriaceae</taxon>
        <taxon>Eubacterium</taxon>
    </lineage>
</organism>